<reference evidence="2" key="1">
    <citation type="submission" date="2021-05" db="EMBL/GenBank/DDBJ databases">
        <authorList>
            <person name="Alioto T."/>
            <person name="Alioto T."/>
            <person name="Gomez Garrido J."/>
        </authorList>
    </citation>
    <scope>NUCLEOTIDE SEQUENCE</scope>
</reference>
<feature type="region of interest" description="Disordered" evidence="1">
    <location>
        <begin position="1"/>
        <end position="23"/>
    </location>
</feature>
<protein>
    <submittedName>
        <fullName evidence="2">(northern house mosquito) hypothetical protein</fullName>
    </submittedName>
</protein>
<dbReference type="EMBL" id="HBUE01298822">
    <property type="protein sequence ID" value="CAG6577711.1"/>
    <property type="molecule type" value="Transcribed_RNA"/>
</dbReference>
<name>A0A8D8ME25_CULPI</name>
<dbReference type="AlphaFoldDB" id="A0A8D8ME25"/>
<organism evidence="2">
    <name type="scientific">Culex pipiens</name>
    <name type="common">House mosquito</name>
    <dbReference type="NCBI Taxonomy" id="7175"/>
    <lineage>
        <taxon>Eukaryota</taxon>
        <taxon>Metazoa</taxon>
        <taxon>Ecdysozoa</taxon>
        <taxon>Arthropoda</taxon>
        <taxon>Hexapoda</taxon>
        <taxon>Insecta</taxon>
        <taxon>Pterygota</taxon>
        <taxon>Neoptera</taxon>
        <taxon>Endopterygota</taxon>
        <taxon>Diptera</taxon>
        <taxon>Nematocera</taxon>
        <taxon>Culicoidea</taxon>
        <taxon>Culicidae</taxon>
        <taxon>Culicinae</taxon>
        <taxon>Culicini</taxon>
        <taxon>Culex</taxon>
        <taxon>Culex</taxon>
    </lineage>
</organism>
<proteinExistence type="predicted"/>
<sequence length="130" mass="13656">MWGQDPPESCDAGNHPEAPARATDATALDAAAVRGRQCCQIATPAKGGAAGRGLLYRGVQRGQPAGGGDLLAARGADPQVPDPGRHDHHLRRLREPGLVRQLSGPAHPPGRARTVRRADARGPQLFSPMR</sequence>
<feature type="region of interest" description="Disordered" evidence="1">
    <location>
        <begin position="59"/>
        <end position="130"/>
    </location>
</feature>
<evidence type="ECO:0000313" key="2">
    <source>
        <dbReference type="EMBL" id="CAG6526000.1"/>
    </source>
</evidence>
<evidence type="ECO:0000256" key="1">
    <source>
        <dbReference type="SAM" id="MobiDB-lite"/>
    </source>
</evidence>
<dbReference type="EMBL" id="HBUE01192865">
    <property type="protein sequence ID" value="CAG6526000.1"/>
    <property type="molecule type" value="Transcribed_RNA"/>
</dbReference>
<accession>A0A8D8ME25</accession>